<feature type="region of interest" description="Disordered" evidence="1">
    <location>
        <begin position="1"/>
        <end position="22"/>
    </location>
</feature>
<evidence type="ECO:0000313" key="3">
    <source>
        <dbReference type="Proteomes" id="UP000288805"/>
    </source>
</evidence>
<dbReference type="Proteomes" id="UP000288805">
    <property type="component" value="Unassembled WGS sequence"/>
</dbReference>
<evidence type="ECO:0000256" key="1">
    <source>
        <dbReference type="SAM" id="MobiDB-lite"/>
    </source>
</evidence>
<accession>A0A438BPK4</accession>
<feature type="region of interest" description="Disordered" evidence="1">
    <location>
        <begin position="41"/>
        <end position="63"/>
    </location>
</feature>
<dbReference type="EMBL" id="QGNW01002680">
    <property type="protein sequence ID" value="RVW12790.1"/>
    <property type="molecule type" value="Genomic_DNA"/>
</dbReference>
<protein>
    <submittedName>
        <fullName evidence="2">Uncharacterized protein</fullName>
    </submittedName>
</protein>
<proteinExistence type="predicted"/>
<comment type="caution">
    <text evidence="2">The sequence shown here is derived from an EMBL/GenBank/DDBJ whole genome shotgun (WGS) entry which is preliminary data.</text>
</comment>
<name>A0A438BPK4_VITVI</name>
<reference evidence="2 3" key="1">
    <citation type="journal article" date="2018" name="PLoS Genet.">
        <title>Population sequencing reveals clonal diversity and ancestral inbreeding in the grapevine cultivar Chardonnay.</title>
        <authorList>
            <person name="Roach M.J."/>
            <person name="Johnson D.L."/>
            <person name="Bohlmann J."/>
            <person name="van Vuuren H.J."/>
            <person name="Jones S.J."/>
            <person name="Pretorius I.S."/>
            <person name="Schmidt S.A."/>
            <person name="Borneman A.R."/>
        </authorList>
    </citation>
    <scope>NUCLEOTIDE SEQUENCE [LARGE SCALE GENOMIC DNA]</scope>
    <source>
        <strain evidence="3">cv. Chardonnay</strain>
        <tissue evidence="2">Leaf</tissue>
    </source>
</reference>
<organism evidence="2 3">
    <name type="scientific">Vitis vinifera</name>
    <name type="common">Grape</name>
    <dbReference type="NCBI Taxonomy" id="29760"/>
    <lineage>
        <taxon>Eukaryota</taxon>
        <taxon>Viridiplantae</taxon>
        <taxon>Streptophyta</taxon>
        <taxon>Embryophyta</taxon>
        <taxon>Tracheophyta</taxon>
        <taxon>Spermatophyta</taxon>
        <taxon>Magnoliopsida</taxon>
        <taxon>eudicotyledons</taxon>
        <taxon>Gunneridae</taxon>
        <taxon>Pentapetalae</taxon>
        <taxon>rosids</taxon>
        <taxon>Vitales</taxon>
        <taxon>Vitaceae</taxon>
        <taxon>Viteae</taxon>
        <taxon>Vitis</taxon>
    </lineage>
</organism>
<gene>
    <name evidence="2" type="ORF">CK203_110394</name>
</gene>
<sequence>MEEAKTMKTPMSSSIKLDKDEKGMSQSALASFLSISACPRREPTTAFRTQGKRPAKPSQPKARRKARFYTTLFGSVKDYQCFYSRATYGMGGSIISTVRGVEIHLNPESICRIFDILSIRLGVYESKMWPIMPGFEPREAIQRICGLPDAKGWANPQHTA</sequence>
<feature type="compositionally biased region" description="Basic residues" evidence="1">
    <location>
        <begin position="50"/>
        <end position="63"/>
    </location>
</feature>
<evidence type="ECO:0000313" key="2">
    <source>
        <dbReference type="EMBL" id="RVW12790.1"/>
    </source>
</evidence>
<dbReference type="AlphaFoldDB" id="A0A438BPK4"/>